<protein>
    <submittedName>
        <fullName evidence="4">Calcium uptake protein 3, mitochondrial</fullName>
    </submittedName>
</protein>
<comment type="subcellular location">
    <subcellularLocation>
        <location evidence="1">Mitochondrion inner membrane</location>
    </subcellularLocation>
</comment>
<gene>
    <name evidence="4" type="primary">MICU3_2</name>
    <name evidence="4" type="ORF">OS493_040093</name>
</gene>
<keyword evidence="3" id="KW-0472">Membrane</keyword>
<organism evidence="4 5">
    <name type="scientific">Desmophyllum pertusum</name>
    <dbReference type="NCBI Taxonomy" id="174260"/>
    <lineage>
        <taxon>Eukaryota</taxon>
        <taxon>Metazoa</taxon>
        <taxon>Cnidaria</taxon>
        <taxon>Anthozoa</taxon>
        <taxon>Hexacorallia</taxon>
        <taxon>Scleractinia</taxon>
        <taxon>Caryophylliina</taxon>
        <taxon>Caryophylliidae</taxon>
        <taxon>Desmophyllum</taxon>
    </lineage>
</organism>
<dbReference type="OrthoDB" id="5859791at2759"/>
<accession>A0A9W9ZXY7</accession>
<dbReference type="PANTHER" id="PTHR12294:SF13">
    <property type="entry name" value="MITOCHONDRIAL CALCIUM UPTAKE 3, ISOFORM D"/>
    <property type="match status" value="1"/>
</dbReference>
<dbReference type="InterPro" id="IPR039800">
    <property type="entry name" value="MICU1/2/3"/>
</dbReference>
<dbReference type="GO" id="GO:0036444">
    <property type="term" value="P:calcium import into the mitochondrion"/>
    <property type="evidence" value="ECO:0007669"/>
    <property type="project" value="TreeGrafter"/>
</dbReference>
<name>A0A9W9ZXY7_9CNID</name>
<keyword evidence="2" id="KW-0677">Repeat</keyword>
<dbReference type="GO" id="GO:1990246">
    <property type="term" value="C:uniplex complex"/>
    <property type="evidence" value="ECO:0007669"/>
    <property type="project" value="TreeGrafter"/>
</dbReference>
<dbReference type="EMBL" id="MU825683">
    <property type="protein sequence ID" value="KAJ7388059.1"/>
    <property type="molecule type" value="Genomic_DNA"/>
</dbReference>
<evidence type="ECO:0000313" key="5">
    <source>
        <dbReference type="Proteomes" id="UP001163046"/>
    </source>
</evidence>
<dbReference type="AlphaFoldDB" id="A0A9W9ZXY7"/>
<dbReference type="Proteomes" id="UP001163046">
    <property type="component" value="Unassembled WGS sequence"/>
</dbReference>
<evidence type="ECO:0000313" key="4">
    <source>
        <dbReference type="EMBL" id="KAJ7388059.1"/>
    </source>
</evidence>
<evidence type="ECO:0000256" key="2">
    <source>
        <dbReference type="ARBA" id="ARBA00022737"/>
    </source>
</evidence>
<sequence>MEYSRGMPTIPEDSFARLLLRNTSLEEEEIQQYLDRLFSRLNQRKGITLEQFLSFGMFLNNLEDFALAMRIYSIAGQAVTQ</sequence>
<evidence type="ECO:0000256" key="3">
    <source>
        <dbReference type="ARBA" id="ARBA00023136"/>
    </source>
</evidence>
<comment type="caution">
    <text evidence="4">The sequence shown here is derived from an EMBL/GenBank/DDBJ whole genome shotgun (WGS) entry which is preliminary data.</text>
</comment>
<dbReference type="GO" id="GO:0005509">
    <property type="term" value="F:calcium ion binding"/>
    <property type="evidence" value="ECO:0007669"/>
    <property type="project" value="InterPro"/>
</dbReference>
<reference evidence="4" key="1">
    <citation type="submission" date="2023-01" db="EMBL/GenBank/DDBJ databases">
        <title>Genome assembly of the deep-sea coral Lophelia pertusa.</title>
        <authorList>
            <person name="Herrera S."/>
            <person name="Cordes E."/>
        </authorList>
    </citation>
    <scope>NUCLEOTIDE SEQUENCE</scope>
    <source>
        <strain evidence="4">USNM1676648</strain>
        <tissue evidence="4">Polyp</tissue>
    </source>
</reference>
<proteinExistence type="predicted"/>
<evidence type="ECO:0000256" key="1">
    <source>
        <dbReference type="ARBA" id="ARBA00004273"/>
    </source>
</evidence>
<dbReference type="GO" id="GO:0051560">
    <property type="term" value="P:mitochondrial calcium ion homeostasis"/>
    <property type="evidence" value="ECO:0007669"/>
    <property type="project" value="TreeGrafter"/>
</dbReference>
<keyword evidence="5" id="KW-1185">Reference proteome</keyword>
<dbReference type="PANTHER" id="PTHR12294">
    <property type="entry name" value="EF HAND DOMAIN FAMILY A1,A2-RELATED"/>
    <property type="match status" value="1"/>
</dbReference>
<feature type="non-terminal residue" evidence="4">
    <location>
        <position position="1"/>
    </location>
</feature>